<evidence type="ECO:0008006" key="4">
    <source>
        <dbReference type="Google" id="ProtNLM"/>
    </source>
</evidence>
<gene>
    <name evidence="2" type="ORF">B0T19DRAFT_415138</name>
</gene>
<reference evidence="2" key="1">
    <citation type="journal article" date="2023" name="Mol. Phylogenet. Evol.">
        <title>Genome-scale phylogeny and comparative genomics of the fungal order Sordariales.</title>
        <authorList>
            <person name="Hensen N."/>
            <person name="Bonometti L."/>
            <person name="Westerberg I."/>
            <person name="Brannstrom I.O."/>
            <person name="Guillou S."/>
            <person name="Cros-Aarteil S."/>
            <person name="Calhoun S."/>
            <person name="Haridas S."/>
            <person name="Kuo A."/>
            <person name="Mondo S."/>
            <person name="Pangilinan J."/>
            <person name="Riley R."/>
            <person name="LaButti K."/>
            <person name="Andreopoulos B."/>
            <person name="Lipzen A."/>
            <person name="Chen C."/>
            <person name="Yan M."/>
            <person name="Daum C."/>
            <person name="Ng V."/>
            <person name="Clum A."/>
            <person name="Steindorff A."/>
            <person name="Ohm R.A."/>
            <person name="Martin F."/>
            <person name="Silar P."/>
            <person name="Natvig D.O."/>
            <person name="Lalanne C."/>
            <person name="Gautier V."/>
            <person name="Ament-Velasquez S.L."/>
            <person name="Kruys A."/>
            <person name="Hutchinson M.I."/>
            <person name="Powell A.J."/>
            <person name="Barry K."/>
            <person name="Miller A.N."/>
            <person name="Grigoriev I.V."/>
            <person name="Debuchy R."/>
            <person name="Gladieux P."/>
            <person name="Hiltunen Thoren M."/>
            <person name="Johannesson H."/>
        </authorList>
    </citation>
    <scope>NUCLEOTIDE SEQUENCE</scope>
    <source>
        <strain evidence="2">SMH4131-1</strain>
    </source>
</reference>
<name>A0AAE0IVW5_9PEZI</name>
<organism evidence="2 3">
    <name type="scientific">Cercophora scortea</name>
    <dbReference type="NCBI Taxonomy" id="314031"/>
    <lineage>
        <taxon>Eukaryota</taxon>
        <taxon>Fungi</taxon>
        <taxon>Dikarya</taxon>
        <taxon>Ascomycota</taxon>
        <taxon>Pezizomycotina</taxon>
        <taxon>Sordariomycetes</taxon>
        <taxon>Sordariomycetidae</taxon>
        <taxon>Sordariales</taxon>
        <taxon>Lasiosphaeriaceae</taxon>
        <taxon>Cercophora</taxon>
    </lineage>
</organism>
<dbReference type="Proteomes" id="UP001286456">
    <property type="component" value="Unassembled WGS sequence"/>
</dbReference>
<comment type="caution">
    <text evidence="2">The sequence shown here is derived from an EMBL/GenBank/DDBJ whole genome shotgun (WGS) entry which is preliminary data.</text>
</comment>
<evidence type="ECO:0000313" key="3">
    <source>
        <dbReference type="Proteomes" id="UP001286456"/>
    </source>
</evidence>
<feature type="chain" id="PRO_5042162974" description="Secreted protein" evidence="1">
    <location>
        <begin position="19"/>
        <end position="75"/>
    </location>
</feature>
<keyword evidence="3" id="KW-1185">Reference proteome</keyword>
<evidence type="ECO:0000313" key="2">
    <source>
        <dbReference type="EMBL" id="KAK3332243.1"/>
    </source>
</evidence>
<feature type="signal peptide" evidence="1">
    <location>
        <begin position="1"/>
        <end position="18"/>
    </location>
</feature>
<dbReference type="EMBL" id="JAUEPO010000002">
    <property type="protein sequence ID" value="KAK3332243.1"/>
    <property type="molecule type" value="Genomic_DNA"/>
</dbReference>
<accession>A0AAE0IVW5</accession>
<sequence length="75" mass="8323">MYGGARISLASFFRVSLSVVLFSTCCSTDALMSILRATSPAFFLSQTALFCFSGSHRMKDIPYFKFELDVTGFTQ</sequence>
<keyword evidence="1" id="KW-0732">Signal</keyword>
<dbReference type="AlphaFoldDB" id="A0AAE0IVW5"/>
<reference evidence="2" key="2">
    <citation type="submission" date="2023-06" db="EMBL/GenBank/DDBJ databases">
        <authorList>
            <consortium name="Lawrence Berkeley National Laboratory"/>
            <person name="Haridas S."/>
            <person name="Hensen N."/>
            <person name="Bonometti L."/>
            <person name="Westerberg I."/>
            <person name="Brannstrom I.O."/>
            <person name="Guillou S."/>
            <person name="Cros-Aarteil S."/>
            <person name="Calhoun S."/>
            <person name="Kuo A."/>
            <person name="Mondo S."/>
            <person name="Pangilinan J."/>
            <person name="Riley R."/>
            <person name="Labutti K."/>
            <person name="Andreopoulos B."/>
            <person name="Lipzen A."/>
            <person name="Chen C."/>
            <person name="Yanf M."/>
            <person name="Daum C."/>
            <person name="Ng V."/>
            <person name="Clum A."/>
            <person name="Steindorff A."/>
            <person name="Ohm R."/>
            <person name="Martin F."/>
            <person name="Silar P."/>
            <person name="Natvig D."/>
            <person name="Lalanne C."/>
            <person name="Gautier V."/>
            <person name="Ament-Velasquez S.L."/>
            <person name="Kruys A."/>
            <person name="Hutchinson M.I."/>
            <person name="Powell A.J."/>
            <person name="Barry K."/>
            <person name="Miller A.N."/>
            <person name="Grigoriev I.V."/>
            <person name="Debuchy R."/>
            <person name="Gladieux P."/>
            <person name="Thoren M.H."/>
            <person name="Johannesson H."/>
        </authorList>
    </citation>
    <scope>NUCLEOTIDE SEQUENCE</scope>
    <source>
        <strain evidence="2">SMH4131-1</strain>
    </source>
</reference>
<proteinExistence type="predicted"/>
<protein>
    <recommendedName>
        <fullName evidence="4">Secreted protein</fullName>
    </recommendedName>
</protein>
<evidence type="ECO:0000256" key="1">
    <source>
        <dbReference type="SAM" id="SignalP"/>
    </source>
</evidence>